<dbReference type="Proteomes" id="UP001309876">
    <property type="component" value="Unassembled WGS sequence"/>
</dbReference>
<keyword evidence="3" id="KW-0690">Ribosome biogenesis</keyword>
<proteinExistence type="predicted"/>
<dbReference type="AlphaFoldDB" id="A0AAN7Y4G8"/>
<evidence type="ECO:0000256" key="8">
    <source>
        <dbReference type="ARBA" id="ARBA00031929"/>
    </source>
</evidence>
<dbReference type="GO" id="GO:0000447">
    <property type="term" value="P:endonucleolytic cleavage in ITS1 to separate SSU-rRNA from 5.8S rRNA and LSU-rRNA from tricistronic rRNA transcript (SSU-rRNA, 5.8S rRNA, LSU-rRNA)"/>
    <property type="evidence" value="ECO:0007669"/>
    <property type="project" value="TreeGrafter"/>
</dbReference>
<evidence type="ECO:0000313" key="10">
    <source>
        <dbReference type="EMBL" id="KAK5082055.1"/>
    </source>
</evidence>
<evidence type="ECO:0000256" key="3">
    <source>
        <dbReference type="ARBA" id="ARBA00022517"/>
    </source>
</evidence>
<feature type="compositionally biased region" description="Basic residues" evidence="9">
    <location>
        <begin position="1"/>
        <end position="10"/>
    </location>
</feature>
<evidence type="ECO:0000256" key="6">
    <source>
        <dbReference type="ARBA" id="ARBA00024893"/>
    </source>
</evidence>
<dbReference type="PANTHER" id="PTHR13102:SF0">
    <property type="entry name" value="NUCLEOLAR PROTEIN 9"/>
    <property type="match status" value="1"/>
</dbReference>
<dbReference type="InterPro" id="IPR011989">
    <property type="entry name" value="ARM-like"/>
</dbReference>
<dbReference type="GO" id="GO:0000056">
    <property type="term" value="P:ribosomal small subunit export from nucleus"/>
    <property type="evidence" value="ECO:0007669"/>
    <property type="project" value="TreeGrafter"/>
</dbReference>
<reference evidence="10 11" key="1">
    <citation type="submission" date="2023-08" db="EMBL/GenBank/DDBJ databases">
        <title>Black Yeasts Isolated from many extreme environments.</title>
        <authorList>
            <person name="Coleine C."/>
            <person name="Stajich J.E."/>
            <person name="Selbmann L."/>
        </authorList>
    </citation>
    <scope>NUCLEOTIDE SEQUENCE [LARGE SCALE GENOMIC DNA]</scope>
    <source>
        <strain evidence="10 11">CCFEE 5910</strain>
    </source>
</reference>
<evidence type="ECO:0000256" key="4">
    <source>
        <dbReference type="ARBA" id="ARBA00022552"/>
    </source>
</evidence>
<dbReference type="Gene3D" id="1.25.10.10">
    <property type="entry name" value="Leucine-rich Repeat Variant"/>
    <property type="match status" value="2"/>
</dbReference>
<dbReference type="GO" id="GO:0003723">
    <property type="term" value="F:RNA binding"/>
    <property type="evidence" value="ECO:0007669"/>
    <property type="project" value="InterPro"/>
</dbReference>
<dbReference type="GO" id="GO:0030686">
    <property type="term" value="C:90S preribosome"/>
    <property type="evidence" value="ECO:0007669"/>
    <property type="project" value="TreeGrafter"/>
</dbReference>
<comment type="function">
    <text evidence="6">RNA-binding nucleolar protein required for pre-rRNA processing. Involved in production of 18S rRNA and assembly of small ribosomal subunit.</text>
</comment>
<evidence type="ECO:0000256" key="5">
    <source>
        <dbReference type="ARBA" id="ARBA00022737"/>
    </source>
</evidence>
<keyword evidence="4" id="KW-0698">rRNA processing</keyword>
<dbReference type="GO" id="GO:0000472">
    <property type="term" value="P:endonucleolytic cleavage to generate mature 5'-end of SSU-rRNA from (SSU-rRNA, 5.8S rRNA, LSU-rRNA)"/>
    <property type="evidence" value="ECO:0007669"/>
    <property type="project" value="TreeGrafter"/>
</dbReference>
<dbReference type="SUPFAM" id="SSF48371">
    <property type="entry name" value="ARM repeat"/>
    <property type="match status" value="1"/>
</dbReference>
<evidence type="ECO:0000313" key="11">
    <source>
        <dbReference type="Proteomes" id="UP001309876"/>
    </source>
</evidence>
<accession>A0AAN7Y4G8</accession>
<dbReference type="Pfam" id="PF22493">
    <property type="entry name" value="PUF_NOP9"/>
    <property type="match status" value="1"/>
</dbReference>
<comment type="subcellular location">
    <subcellularLocation>
        <location evidence="1">Nucleus</location>
        <location evidence="1">Nucleolus</location>
    </subcellularLocation>
</comment>
<feature type="region of interest" description="Disordered" evidence="9">
    <location>
        <begin position="1"/>
        <end position="49"/>
    </location>
</feature>
<feature type="region of interest" description="Disordered" evidence="9">
    <location>
        <begin position="651"/>
        <end position="670"/>
    </location>
</feature>
<keyword evidence="5" id="KW-0677">Repeat</keyword>
<gene>
    <name evidence="10" type="primary">NOP9</name>
    <name evidence="10" type="ORF">LTR05_007197</name>
</gene>
<dbReference type="InterPro" id="IPR001313">
    <property type="entry name" value="Pumilio_RNA-bd_rpt"/>
</dbReference>
<organism evidence="10 11">
    <name type="scientific">Lithohypha guttulata</name>
    <dbReference type="NCBI Taxonomy" id="1690604"/>
    <lineage>
        <taxon>Eukaryota</taxon>
        <taxon>Fungi</taxon>
        <taxon>Dikarya</taxon>
        <taxon>Ascomycota</taxon>
        <taxon>Pezizomycotina</taxon>
        <taxon>Eurotiomycetes</taxon>
        <taxon>Chaetothyriomycetidae</taxon>
        <taxon>Chaetothyriales</taxon>
        <taxon>Trichomeriaceae</taxon>
        <taxon>Lithohypha</taxon>
    </lineage>
</organism>
<evidence type="ECO:0000256" key="1">
    <source>
        <dbReference type="ARBA" id="ARBA00004604"/>
    </source>
</evidence>
<dbReference type="SMART" id="SM00025">
    <property type="entry name" value="Pumilio"/>
    <property type="match status" value="5"/>
</dbReference>
<dbReference type="GO" id="GO:0005730">
    <property type="term" value="C:nucleolus"/>
    <property type="evidence" value="ECO:0007669"/>
    <property type="project" value="UniProtKB-SubCell"/>
</dbReference>
<evidence type="ECO:0000256" key="7">
    <source>
        <dbReference type="ARBA" id="ARBA00030932"/>
    </source>
</evidence>
<name>A0AAN7Y4G8_9EURO</name>
<dbReference type="EMBL" id="JAVRRJ010000008">
    <property type="protein sequence ID" value="KAK5082055.1"/>
    <property type="molecule type" value="Genomic_DNA"/>
</dbReference>
<protein>
    <recommendedName>
        <fullName evidence="2">Nucleolar protein 9</fullName>
    </recommendedName>
    <alternativeName>
        <fullName evidence="7 8">Pumilio domain-containing protein NOP9</fullName>
    </alternativeName>
</protein>
<evidence type="ECO:0000256" key="9">
    <source>
        <dbReference type="SAM" id="MobiDB-lite"/>
    </source>
</evidence>
<sequence length="670" mass="75859">MPKELKKRGRRAENQRRQAEVQEDSPAKRRKIDYEQQAFAPSGGAGDDYIPFERDVQDETGHSEQTTTFYGLLTEEEQEYYANVNNKIIANDFEDESDRNRFIEAVHQETSGKEIKVASSQSCSRYMEKIIRLSTPSQLRSLFQAFQQDMDYLIQHRFGSHCVETLFLQAAKYVQAKPQAENDLDTSFESLFLEVEEKLRANSGFLLTERFASHTVRVLLLVLSGQPLEDASAKDIIASRNKEELKLEHAPDAASSEPRKVPKSFKKALRAFVHSAISSLDTNYLRALATSPTGSPVLQLLTRLELVQNEEDHEQQQLFLQKLIPDQDFEPESDSSKFVSSLVYDSTGAYLVQTLVRYLPGKMFKKMYKNLFRDRIGKLAKNEIASYVAVSIFERVGKDDLAHAAAAMVPELENLVERNRLAVIRSLVERCEVRGGDLGEVGKALLTIYGSDQAELLQKMLKLNGTATNGAADDAARKQQKHSPDIQGSLLAQAMLRTRQLSAMVHDSLLAQEQDVLLQMAKNATSSHVIQVALTSDKSPNKFLRQFVPKFYDIVADLAVDPSGSHVVDALWRATEGSHFMKERLASLLQAHEHGLRDSKYGRSVWKNWAMDVYQRRRGEWQALAKRQENIEQKAESDKPKKTAIELARERHMHQRGTQRNNVSMVKANG</sequence>
<dbReference type="InterPro" id="IPR040000">
    <property type="entry name" value="NOP9"/>
</dbReference>
<dbReference type="InterPro" id="IPR016024">
    <property type="entry name" value="ARM-type_fold"/>
</dbReference>
<dbReference type="GO" id="GO:0000480">
    <property type="term" value="P:endonucleolytic cleavage in 5'-ETS of tricistronic rRNA transcript (SSU-rRNA, 5.8S rRNA, LSU-rRNA)"/>
    <property type="evidence" value="ECO:0007669"/>
    <property type="project" value="TreeGrafter"/>
</dbReference>
<evidence type="ECO:0000256" key="2">
    <source>
        <dbReference type="ARBA" id="ARBA00016427"/>
    </source>
</evidence>
<comment type="caution">
    <text evidence="10">The sequence shown here is derived from an EMBL/GenBank/DDBJ whole genome shotgun (WGS) entry which is preliminary data.</text>
</comment>
<dbReference type="GO" id="GO:0030688">
    <property type="term" value="C:preribosome, small subunit precursor"/>
    <property type="evidence" value="ECO:0007669"/>
    <property type="project" value="TreeGrafter"/>
</dbReference>
<feature type="compositionally biased region" description="Basic and acidic residues" evidence="9">
    <location>
        <begin position="11"/>
        <end position="20"/>
    </location>
</feature>
<keyword evidence="11" id="KW-1185">Reference proteome</keyword>
<dbReference type="PANTHER" id="PTHR13102">
    <property type="entry name" value="NUCLEOLAR PROTEIN 9"/>
    <property type="match status" value="1"/>
</dbReference>